<accession>A0A6J5PI40</accession>
<evidence type="ECO:0000313" key="3">
    <source>
        <dbReference type="EMBL" id="CAB4198697.1"/>
    </source>
</evidence>
<organism evidence="1">
    <name type="scientific">uncultured Caudovirales phage</name>
    <dbReference type="NCBI Taxonomy" id="2100421"/>
    <lineage>
        <taxon>Viruses</taxon>
        <taxon>Duplodnaviria</taxon>
        <taxon>Heunggongvirae</taxon>
        <taxon>Uroviricota</taxon>
        <taxon>Caudoviricetes</taxon>
        <taxon>Peduoviridae</taxon>
        <taxon>Maltschvirus</taxon>
        <taxon>Maltschvirus maltsch</taxon>
    </lineage>
</organism>
<proteinExistence type="predicted"/>
<dbReference type="EMBL" id="LR797019">
    <property type="protein sequence ID" value="CAB4182040.1"/>
    <property type="molecule type" value="Genomic_DNA"/>
</dbReference>
<reference evidence="1" key="1">
    <citation type="submission" date="2020-05" db="EMBL/GenBank/DDBJ databases">
        <authorList>
            <person name="Chiriac C."/>
            <person name="Salcher M."/>
            <person name="Ghai R."/>
            <person name="Kavagutti S V."/>
        </authorList>
    </citation>
    <scope>NUCLEOTIDE SEQUENCE</scope>
</reference>
<dbReference type="EMBL" id="LR797272">
    <property type="protein sequence ID" value="CAB4198697.1"/>
    <property type="molecule type" value="Genomic_DNA"/>
</dbReference>
<dbReference type="EMBL" id="LR796861">
    <property type="protein sequence ID" value="CAB4170832.1"/>
    <property type="molecule type" value="Genomic_DNA"/>
</dbReference>
<name>A0A6J5PI40_9CAUD</name>
<gene>
    <name evidence="2" type="ORF">UFOVP1066_119</name>
    <name evidence="3" type="ORF">UFOVP1315_218</name>
    <name evidence="4" type="ORF">UFOVP1421_179</name>
    <name evidence="5" type="ORF">UFOVP1525_189</name>
    <name evidence="1" type="ORF">UFOVP909_152</name>
</gene>
<sequence length="1286" mass="125526">MTNRFPLVVDPENLNIKELPSGDNLDLTGSNIINDSATLTLPTSTDTLVGKATTDTLTNKTISGSSNTLSNIANGSLINSSVTVGTTSISLGASSTSIDGLTSIDSTSGATAFFATPTAPVLFTGATTLTIGYGSTASSTTNISTGAVGSGNTKTVNIGTGSAAGSTTNINLGDADGGTVTVNKDLVVSGNLTVNGTTTTINSTTLDVDDLNITVAKGAVDSAAADGAGLTVDGASATLLYTHSGTKWAMNKPLDVTGSITSSAGITGTTGTFSDDVAVNGGDLTTNQTTFNLLNATATTVNAFGAATTIGIGAATGILTVNNAKTIFNSTNSVQLPVGTTLQRDATPVTGMVRYNSNLSTFEGYASSAWGSLGGVKSVDGFTYILAETSAGASNGDLDFYAEDGAGTAATQVGQWNRTNLKDYTGTLVGTQTTQNVFNATATTVNAFGAATALNLGAATGTLTVANTTLAAKAITASTTLAVTGITTLTGALNANGGIAVDTSAFTVADTTGNTAIAGTLTVTGATVLNGGLTMDSTAFTVADTTGNTSIGGTLAVTGATTLTGGLAANGGITVDSTAFVVADTTGNVSTTGTLTVTGATVLNGGLTMDTDKFTVADTTGNTAIGGTLAVTGNTTLTGDLAVNGGDITTDQTTFNLVNATATTLNIGGAATTVSIGAATGTATINNAEVVISGNLSVNGTTTTINSTTLTVDDKNIELGSVGTPSNITADGGGITLKGATDKTFNWVSATTAWTSSENIALAAGKTLLVGGSSSGTTTVTASAAASGTLTLPAATDTLVGKATTDTLTNKSISLTNNTVTFTSLELKTACSDETGSGDLVFATSPTLVTPTLGVATATSVNKVAFTAPATGSTLTIADGKTLTASNSLTFTGTDATSFAFPGTSDTVVTLAATQTLSNKTFTTPVIGAATGTSLNLTNINLESNGNATIAGVLAANGGITVDTSNFIVNGTTGEITTLSTLHLGHASDTTLARSAAGVVTIEGVEIVTLSRSQTLTNKTLTLPTIGGTGAAFSGSTSGTTTVIATAAAGTTTLTLPAATDTLVGKATTDTLTNKTLTSPTLTTPVLGTPSSGTLTSCTGLPISTGVSGLGTSVATALAVAVGSAGAVVVNGGALGTPSSGTLTNCTFPTLNQNTTGSAATLTTGRTIAITGDLTYTSDSFNGSANVTGTGTLATVNSTTGAFGSSTLIPVVTVNAKGLVTSVTTAAVSGGQYFGSAATKAITYNSNSIAENITITTGNNGLSAGPITIADGFTVTIADGATWTVV</sequence>
<dbReference type="EMBL" id="LR797375">
    <property type="protein sequence ID" value="CAB4211572.1"/>
    <property type="molecule type" value="Genomic_DNA"/>
</dbReference>
<evidence type="ECO:0000313" key="1">
    <source>
        <dbReference type="EMBL" id="CAB4170832.1"/>
    </source>
</evidence>
<evidence type="ECO:0000313" key="5">
    <source>
        <dbReference type="EMBL" id="CAB5238685.1"/>
    </source>
</evidence>
<dbReference type="EMBL" id="LR798454">
    <property type="protein sequence ID" value="CAB5238685.1"/>
    <property type="molecule type" value="Genomic_DNA"/>
</dbReference>
<protein>
    <submittedName>
        <fullName evidence="1">Uncharacterized protein</fullName>
    </submittedName>
</protein>
<evidence type="ECO:0000313" key="4">
    <source>
        <dbReference type="EMBL" id="CAB4211572.1"/>
    </source>
</evidence>
<evidence type="ECO:0000313" key="2">
    <source>
        <dbReference type="EMBL" id="CAB4182040.1"/>
    </source>
</evidence>